<evidence type="ECO:0000313" key="3">
    <source>
        <dbReference type="Proteomes" id="UP000283589"/>
    </source>
</evidence>
<dbReference type="AlphaFoldDB" id="A0A412WZF8"/>
<dbReference type="RefSeq" id="WP_117721301.1">
    <property type="nucleotide sequence ID" value="NZ_CALBWO010000015.1"/>
</dbReference>
<sequence length="378" mass="45581">MERESLDKKLPWENRLSIFRFVQNPLKYVTDEDEFDCLPDRIPLRHDIGIYFPAYDDYMDYYQFDKEINPEFIKRLADMFEACVNQGNINAKIEFYNLLKKFPIINYHRNFIDEISKRRIVVTPQIKELGRWMVMEAPDREVVKMGIIILGISHDVDSIPLLKSIAKHGEFTYYVGSALYELTPQWDLMLIDIIEPLYYWGRVMAVTLLLDYSLREEVRKWCVRYGFRHNYSPDYNIADCMKQGDILKDMRKEKWDEPLLRAVQVYVVFLLENARYSYKNGGEVIRLYLKYTIGKRRGYVQFHIIRQLCEFLKITEKDKTFVENLNMSEEDYSDIWIDVYKEIKKPWFQKLLGENRTYRTYPYTTQERLDNIVRNLGF</sequence>
<dbReference type="Proteomes" id="UP000283589">
    <property type="component" value="Unassembled WGS sequence"/>
</dbReference>
<reference evidence="3 4" key="1">
    <citation type="submission" date="2018-08" db="EMBL/GenBank/DDBJ databases">
        <title>A genome reference for cultivated species of the human gut microbiota.</title>
        <authorList>
            <person name="Zou Y."/>
            <person name="Xue W."/>
            <person name="Luo G."/>
        </authorList>
    </citation>
    <scope>NUCLEOTIDE SEQUENCE [LARGE SCALE GENOMIC DNA]</scope>
    <source>
        <strain evidence="1 3">AF14-49</strain>
        <strain evidence="2 4">OF02-7</strain>
    </source>
</reference>
<dbReference type="Proteomes" id="UP000286063">
    <property type="component" value="Unassembled WGS sequence"/>
</dbReference>
<accession>A0A412WZF8</accession>
<proteinExistence type="predicted"/>
<comment type="caution">
    <text evidence="1">The sequence shown here is derived from an EMBL/GenBank/DDBJ whole genome shotgun (WGS) entry which is preliminary data.</text>
</comment>
<dbReference type="OrthoDB" id="1094317at2"/>
<dbReference type="EMBL" id="QRZA01000014">
    <property type="protein sequence ID" value="RGV33248.1"/>
    <property type="molecule type" value="Genomic_DNA"/>
</dbReference>
<dbReference type="EMBL" id="QSCR01000002">
    <property type="protein sequence ID" value="RGY20787.1"/>
    <property type="molecule type" value="Genomic_DNA"/>
</dbReference>
<evidence type="ECO:0000313" key="4">
    <source>
        <dbReference type="Proteomes" id="UP000286063"/>
    </source>
</evidence>
<dbReference type="STRING" id="1121130.GCA_000519105_00017"/>
<gene>
    <name evidence="1" type="ORF">DWW18_11615</name>
    <name evidence="2" type="ORF">DXA50_01620</name>
</gene>
<evidence type="ECO:0000313" key="1">
    <source>
        <dbReference type="EMBL" id="RGV33248.1"/>
    </source>
</evidence>
<organism evidence="1 3">
    <name type="scientific">Butyricimonas virosa</name>
    <dbReference type="NCBI Taxonomy" id="544645"/>
    <lineage>
        <taxon>Bacteria</taxon>
        <taxon>Pseudomonadati</taxon>
        <taxon>Bacteroidota</taxon>
        <taxon>Bacteroidia</taxon>
        <taxon>Bacteroidales</taxon>
        <taxon>Odoribacteraceae</taxon>
        <taxon>Butyricimonas</taxon>
    </lineage>
</organism>
<name>A0A412WZF8_9BACT</name>
<evidence type="ECO:0000313" key="2">
    <source>
        <dbReference type="EMBL" id="RGY20787.1"/>
    </source>
</evidence>
<protein>
    <submittedName>
        <fullName evidence="1">Uncharacterized protein</fullName>
    </submittedName>
</protein>